<feature type="compositionally biased region" description="Pro residues" evidence="1">
    <location>
        <begin position="349"/>
        <end position="359"/>
    </location>
</feature>
<feature type="compositionally biased region" description="Acidic residues" evidence="1">
    <location>
        <begin position="694"/>
        <end position="704"/>
    </location>
</feature>
<feature type="region of interest" description="Disordered" evidence="1">
    <location>
        <begin position="643"/>
        <end position="665"/>
    </location>
</feature>
<dbReference type="AlphaFoldDB" id="A0A8H5HS65"/>
<dbReference type="GO" id="GO:0000123">
    <property type="term" value="C:histone acetyltransferase complex"/>
    <property type="evidence" value="ECO:0007669"/>
    <property type="project" value="UniProtKB-ARBA"/>
</dbReference>
<name>A0A8H5HS65_9AGAR</name>
<comment type="caution">
    <text evidence="3">The sequence shown here is derived from an EMBL/GenBank/DDBJ whole genome shotgun (WGS) entry which is preliminary data.</text>
</comment>
<organism evidence="3 4">
    <name type="scientific">Collybiopsis confluens</name>
    <dbReference type="NCBI Taxonomy" id="2823264"/>
    <lineage>
        <taxon>Eukaryota</taxon>
        <taxon>Fungi</taxon>
        <taxon>Dikarya</taxon>
        <taxon>Basidiomycota</taxon>
        <taxon>Agaricomycotina</taxon>
        <taxon>Agaricomycetes</taxon>
        <taxon>Agaricomycetidae</taxon>
        <taxon>Agaricales</taxon>
        <taxon>Marasmiineae</taxon>
        <taxon>Omphalotaceae</taxon>
        <taxon>Collybiopsis</taxon>
    </lineage>
</organism>
<dbReference type="Pfam" id="PF15460">
    <property type="entry name" value="SAS4"/>
    <property type="match status" value="1"/>
</dbReference>
<feature type="compositionally biased region" description="Polar residues" evidence="1">
    <location>
        <begin position="1"/>
        <end position="10"/>
    </location>
</feature>
<feature type="compositionally biased region" description="Basic and acidic residues" evidence="1">
    <location>
        <begin position="329"/>
        <end position="339"/>
    </location>
</feature>
<evidence type="ECO:0000259" key="2">
    <source>
        <dbReference type="SMART" id="SM01300"/>
    </source>
</evidence>
<protein>
    <recommendedName>
        <fullName evidence="2">PEHE domain-containing protein</fullName>
    </recommendedName>
</protein>
<feature type="compositionally biased region" description="Pro residues" evidence="1">
    <location>
        <begin position="432"/>
        <end position="444"/>
    </location>
</feature>
<dbReference type="InterPro" id="IPR029184">
    <property type="entry name" value="Sas4_dom"/>
</dbReference>
<feature type="compositionally biased region" description="Acidic residues" evidence="1">
    <location>
        <begin position="608"/>
        <end position="617"/>
    </location>
</feature>
<keyword evidence="4" id="KW-1185">Reference proteome</keyword>
<feature type="compositionally biased region" description="Basic and acidic residues" evidence="1">
    <location>
        <begin position="597"/>
        <end position="607"/>
    </location>
</feature>
<evidence type="ECO:0000313" key="3">
    <source>
        <dbReference type="EMBL" id="KAF5388517.1"/>
    </source>
</evidence>
<feature type="region of interest" description="Disordered" evidence="1">
    <location>
        <begin position="690"/>
        <end position="724"/>
    </location>
</feature>
<feature type="region of interest" description="Disordered" evidence="1">
    <location>
        <begin position="597"/>
        <end position="629"/>
    </location>
</feature>
<feature type="compositionally biased region" description="Basic residues" evidence="1">
    <location>
        <begin position="318"/>
        <end position="328"/>
    </location>
</feature>
<feature type="compositionally biased region" description="Basic residues" evidence="1">
    <location>
        <begin position="12"/>
        <end position="23"/>
    </location>
</feature>
<feature type="compositionally biased region" description="Low complexity" evidence="1">
    <location>
        <begin position="297"/>
        <end position="312"/>
    </location>
</feature>
<evidence type="ECO:0000256" key="1">
    <source>
        <dbReference type="SAM" id="MobiDB-lite"/>
    </source>
</evidence>
<feature type="region of interest" description="Disordered" evidence="1">
    <location>
        <begin position="382"/>
        <end position="448"/>
    </location>
</feature>
<feature type="region of interest" description="Disordered" evidence="1">
    <location>
        <begin position="243"/>
        <end position="359"/>
    </location>
</feature>
<proteinExistence type="predicted"/>
<dbReference type="Proteomes" id="UP000518752">
    <property type="component" value="Unassembled WGS sequence"/>
</dbReference>
<dbReference type="InterPro" id="IPR029332">
    <property type="entry name" value="PEHE_dom"/>
</dbReference>
<gene>
    <name evidence="3" type="ORF">D9757_004694</name>
</gene>
<reference evidence="3 4" key="1">
    <citation type="journal article" date="2020" name="ISME J.">
        <title>Uncovering the hidden diversity of litter-decomposition mechanisms in mushroom-forming fungi.</title>
        <authorList>
            <person name="Floudas D."/>
            <person name="Bentzer J."/>
            <person name="Ahren D."/>
            <person name="Johansson T."/>
            <person name="Persson P."/>
            <person name="Tunlid A."/>
        </authorList>
    </citation>
    <scope>NUCLEOTIDE SEQUENCE [LARGE SCALE GENOMIC DNA]</scope>
    <source>
        <strain evidence="3 4">CBS 406.79</strain>
    </source>
</reference>
<feature type="domain" description="PEHE" evidence="2">
    <location>
        <begin position="101"/>
        <end position="240"/>
    </location>
</feature>
<evidence type="ECO:0000313" key="4">
    <source>
        <dbReference type="Proteomes" id="UP000518752"/>
    </source>
</evidence>
<dbReference type="EMBL" id="JAACJN010000029">
    <property type="protein sequence ID" value="KAF5388517.1"/>
    <property type="molecule type" value="Genomic_DNA"/>
</dbReference>
<feature type="compositionally biased region" description="Polar residues" evidence="1">
    <location>
        <begin position="262"/>
        <end position="271"/>
    </location>
</feature>
<feature type="compositionally biased region" description="Basic and acidic residues" evidence="1">
    <location>
        <begin position="705"/>
        <end position="715"/>
    </location>
</feature>
<dbReference type="SMART" id="SM01300">
    <property type="entry name" value="PEHE"/>
    <property type="match status" value="1"/>
</dbReference>
<feature type="compositionally biased region" description="Acidic residues" evidence="1">
    <location>
        <begin position="274"/>
        <end position="285"/>
    </location>
</feature>
<feature type="region of interest" description="Disordered" evidence="1">
    <location>
        <begin position="1"/>
        <end position="29"/>
    </location>
</feature>
<sequence>MNEPVPSTSAPLKKRVLPSRSRRGGPGVGNCDADILILETSRRQWENEPLIPKDTQFFLSTTLALAPPESPAPSQKINSRGYERYFERPEVIKAYQEQQLIETPEYWSTVDDQGDPGANIQMSRFRPRIDESQAVDTSDEAYHQRHRKYEKFEKRQRLREKEKLQHEQYKLHERVEQLRVMDYSAFLALPASNFSTPPAQLQIDDANGSSLLNGSAIAEGERRRSEMLAVAESLEARYRTLLPPRPWKKPVPGSIDGENDSDSSAQVSKQLPTPDEDEAQVEEPEDKLPPPPPKPLQQPSLKLKLTLSKPPSAIFANKHPRPAKKDKKGKKDGLLDPHHPSTPRVISSIPPPVAAPSPMHPEIAVLSADDVDRSVETQLSATTLIRPSKSAVKRKSRSFKTASFSPHPILFEHPSEARSETPANAEIDELASPPPEPYPLSGPPPKKRKKLAVYDRATSLSVVQYGHTSDSPAPPIESISAPIVSSRRATARPLNKVCGLVDAAQKHEKNKSGRRPRHNLAWGFRVPTEIFEVDLDFELPLWLLHDEAFQLRYSKYVDFEEDAKYAQQMNPLFIPDPRFVKGQRLATPESERLARALNSSHREHGEDSQSESEDEDEQHGAENLPGRVVESERLSVAENHEIEAGNQEPVIETEQQTTVDRDGEQNMIDNDLLGVEMDEQDVVETQSEEGIVAYEDDQGLEDQEMAMKVDAKEDDKDVESEDEL</sequence>
<accession>A0A8H5HS65</accession>
<dbReference type="OrthoDB" id="2555515at2759"/>